<gene>
    <name evidence="1" type="ORF">NE237_025215</name>
</gene>
<name>A0A9Q0H6M8_9MAGN</name>
<protein>
    <submittedName>
        <fullName evidence="1">Uncharacterized protein</fullName>
    </submittedName>
</protein>
<evidence type="ECO:0000313" key="2">
    <source>
        <dbReference type="Proteomes" id="UP001141806"/>
    </source>
</evidence>
<dbReference type="AlphaFoldDB" id="A0A9Q0H6M8"/>
<dbReference type="EMBL" id="JAMYWD010000010">
    <property type="protein sequence ID" value="KAJ4958104.1"/>
    <property type="molecule type" value="Genomic_DNA"/>
</dbReference>
<organism evidence="1 2">
    <name type="scientific">Protea cynaroides</name>
    <dbReference type="NCBI Taxonomy" id="273540"/>
    <lineage>
        <taxon>Eukaryota</taxon>
        <taxon>Viridiplantae</taxon>
        <taxon>Streptophyta</taxon>
        <taxon>Embryophyta</taxon>
        <taxon>Tracheophyta</taxon>
        <taxon>Spermatophyta</taxon>
        <taxon>Magnoliopsida</taxon>
        <taxon>Proteales</taxon>
        <taxon>Proteaceae</taxon>
        <taxon>Protea</taxon>
    </lineage>
</organism>
<keyword evidence="2" id="KW-1185">Reference proteome</keyword>
<comment type="caution">
    <text evidence="1">The sequence shown here is derived from an EMBL/GenBank/DDBJ whole genome shotgun (WGS) entry which is preliminary data.</text>
</comment>
<sequence length="110" mass="12285">MLRLRPRMIWLRGDTLGQHVTHVQGAWADVSDDDDSPFDYGIDLEKDGDDRSRMNDQVLPVVEGLVTREMTNGTSVTNIVVSESITDAPLVRTMMMVDPNATVEPAQEIE</sequence>
<proteinExistence type="predicted"/>
<dbReference type="Proteomes" id="UP001141806">
    <property type="component" value="Unassembled WGS sequence"/>
</dbReference>
<evidence type="ECO:0000313" key="1">
    <source>
        <dbReference type="EMBL" id="KAJ4958104.1"/>
    </source>
</evidence>
<reference evidence="1" key="1">
    <citation type="journal article" date="2023" name="Plant J.">
        <title>The genome of the king protea, Protea cynaroides.</title>
        <authorList>
            <person name="Chang J."/>
            <person name="Duong T.A."/>
            <person name="Schoeman C."/>
            <person name="Ma X."/>
            <person name="Roodt D."/>
            <person name="Barker N."/>
            <person name="Li Z."/>
            <person name="Van de Peer Y."/>
            <person name="Mizrachi E."/>
        </authorList>
    </citation>
    <scope>NUCLEOTIDE SEQUENCE</scope>
    <source>
        <tissue evidence="1">Young leaves</tissue>
    </source>
</reference>
<accession>A0A9Q0H6M8</accession>